<dbReference type="SUPFAM" id="SSF48576">
    <property type="entry name" value="Terpenoid synthases"/>
    <property type="match status" value="1"/>
</dbReference>
<dbReference type="Gene3D" id="1.10.600.10">
    <property type="entry name" value="Farnesyl Diphosphate Synthase"/>
    <property type="match status" value="1"/>
</dbReference>
<dbReference type="SFLD" id="SFLDS00005">
    <property type="entry name" value="Isoprenoid_Synthase_Type_I"/>
    <property type="match status" value="1"/>
</dbReference>
<keyword evidence="5" id="KW-0460">Magnesium</keyword>
<dbReference type="InterPro" id="IPR033749">
    <property type="entry name" value="Polyprenyl_synt_CS"/>
</dbReference>
<comment type="similarity">
    <text evidence="2 6">Belongs to the FPP/GGPP synthase family.</text>
</comment>
<dbReference type="Pfam" id="PF00348">
    <property type="entry name" value="polyprenyl_synt"/>
    <property type="match status" value="1"/>
</dbReference>
<evidence type="ECO:0000256" key="1">
    <source>
        <dbReference type="ARBA" id="ARBA00001946"/>
    </source>
</evidence>
<dbReference type="EMBL" id="AAMD01000012">
    <property type="protein sequence ID" value="EAU68797.1"/>
    <property type="molecule type" value="Genomic_DNA"/>
</dbReference>
<evidence type="ECO:0000256" key="3">
    <source>
        <dbReference type="ARBA" id="ARBA00022679"/>
    </source>
</evidence>
<dbReference type="InterPro" id="IPR008949">
    <property type="entry name" value="Isoprenoid_synthase_dom_sf"/>
</dbReference>
<comment type="caution">
    <text evidence="7">The sequence shown here is derived from an EMBL/GenBank/DDBJ whole genome shotgun (WGS) entry which is preliminary data.</text>
</comment>
<dbReference type="PROSITE" id="PS00723">
    <property type="entry name" value="POLYPRENYL_SYNTHASE_1"/>
    <property type="match status" value="1"/>
</dbReference>
<dbReference type="GO" id="GO:0046872">
    <property type="term" value="F:metal ion binding"/>
    <property type="evidence" value="ECO:0007669"/>
    <property type="project" value="UniProtKB-KW"/>
</dbReference>
<dbReference type="GO" id="GO:0008299">
    <property type="term" value="P:isoprenoid biosynthetic process"/>
    <property type="evidence" value="ECO:0007669"/>
    <property type="project" value="InterPro"/>
</dbReference>
<name>Q09AT2_STIAD</name>
<comment type="cofactor">
    <cofactor evidence="1">
        <name>Mg(2+)</name>
        <dbReference type="ChEBI" id="CHEBI:18420"/>
    </cofactor>
</comment>
<dbReference type="InterPro" id="IPR000092">
    <property type="entry name" value="Polyprenyl_synt"/>
</dbReference>
<evidence type="ECO:0000313" key="8">
    <source>
        <dbReference type="Proteomes" id="UP000032702"/>
    </source>
</evidence>
<evidence type="ECO:0000256" key="2">
    <source>
        <dbReference type="ARBA" id="ARBA00006706"/>
    </source>
</evidence>
<keyword evidence="4" id="KW-0479">Metal-binding</keyword>
<keyword evidence="3 6" id="KW-0808">Transferase</keyword>
<organism evidence="7 8">
    <name type="scientific">Stigmatella aurantiaca (strain DW4/3-1)</name>
    <dbReference type="NCBI Taxonomy" id="378806"/>
    <lineage>
        <taxon>Bacteria</taxon>
        <taxon>Pseudomonadati</taxon>
        <taxon>Myxococcota</taxon>
        <taxon>Myxococcia</taxon>
        <taxon>Myxococcales</taxon>
        <taxon>Cystobacterineae</taxon>
        <taxon>Archangiaceae</taxon>
        <taxon>Stigmatella</taxon>
    </lineage>
</organism>
<dbReference type="CDD" id="cd00685">
    <property type="entry name" value="Trans_IPPS_HT"/>
    <property type="match status" value="1"/>
</dbReference>
<reference evidence="7 8" key="1">
    <citation type="submission" date="2006-04" db="EMBL/GenBank/DDBJ databases">
        <authorList>
            <person name="Nierman W.C."/>
        </authorList>
    </citation>
    <scope>NUCLEOTIDE SEQUENCE [LARGE SCALE GENOMIC DNA]</scope>
    <source>
        <strain evidence="7 8">DW4/3-1</strain>
    </source>
</reference>
<evidence type="ECO:0000256" key="6">
    <source>
        <dbReference type="RuleBase" id="RU004466"/>
    </source>
</evidence>
<dbReference type="PANTHER" id="PTHR12001:SF85">
    <property type="entry name" value="SHORT CHAIN ISOPRENYL DIPHOSPHATE SYNTHASE"/>
    <property type="match status" value="1"/>
</dbReference>
<protein>
    <submittedName>
        <fullName evidence="7">Geranylgeranyl pyrophosphate synthetase</fullName>
    </submittedName>
</protein>
<dbReference type="Proteomes" id="UP000032702">
    <property type="component" value="Unassembled WGS sequence"/>
</dbReference>
<dbReference type="PANTHER" id="PTHR12001">
    <property type="entry name" value="GERANYLGERANYL PYROPHOSPHATE SYNTHASE"/>
    <property type="match status" value="1"/>
</dbReference>
<evidence type="ECO:0000256" key="5">
    <source>
        <dbReference type="ARBA" id="ARBA00022842"/>
    </source>
</evidence>
<dbReference type="AlphaFoldDB" id="Q09AT2"/>
<dbReference type="GO" id="GO:0004659">
    <property type="term" value="F:prenyltransferase activity"/>
    <property type="evidence" value="ECO:0007669"/>
    <property type="project" value="InterPro"/>
</dbReference>
<proteinExistence type="inferred from homology"/>
<accession>Q09AT2</accession>
<gene>
    <name evidence="7" type="ORF">STIAU_8494</name>
</gene>
<evidence type="ECO:0000256" key="4">
    <source>
        <dbReference type="ARBA" id="ARBA00022723"/>
    </source>
</evidence>
<evidence type="ECO:0000313" key="7">
    <source>
        <dbReference type="EMBL" id="EAU68797.1"/>
    </source>
</evidence>
<sequence length="401" mass="43086">MNKGATNVEHSLDKPCVQTLPLDRTAPTHVVEDGAMAHPLASVAAPVLAPAQGVARPDLTWLQLVQAQIEASLAELFELPDEACLDSRWKQAMVRTRAYALRPAKRLRPVLVVAGYHLTRGGAGVPPGLWQFAAGLELLHTFLLIHDDVADRADLRRGGAALHHLLAPGRAGEDLAVVVGDHLFARAMEAMLGSGLRGAAKACQYYLAVCRHTAAGQYLDLDLSRAALADVGLFQALRVAHLKTARYGFCAPLVCGAILAEADEALCQGLERVGRYGGLAYQLRDDVLGLFGDARMSGKAGDSDFSQGKRTFPVLAAYARASTEGRAELERLWALPAQEKDEAALGHARELVERWGGRLACERMVERSSRAALRALRALPEGGGMREVLGNLITRLAHRAA</sequence>